<accession>A0A915J1P6</accession>
<reference evidence="2" key="1">
    <citation type="submission" date="2022-11" db="UniProtKB">
        <authorList>
            <consortium name="WormBaseParasite"/>
        </authorList>
    </citation>
    <scope>IDENTIFICATION</scope>
</reference>
<dbReference type="Proteomes" id="UP000887565">
    <property type="component" value="Unplaced"/>
</dbReference>
<dbReference type="WBParaSite" id="nRc.2.0.1.t20381-RA">
    <property type="protein sequence ID" value="nRc.2.0.1.t20381-RA"/>
    <property type="gene ID" value="nRc.2.0.1.g20381"/>
</dbReference>
<name>A0A915J1P6_ROMCU</name>
<evidence type="ECO:0000313" key="2">
    <source>
        <dbReference type="WBParaSite" id="nRc.2.0.1.t20381-RA"/>
    </source>
</evidence>
<keyword evidence="1" id="KW-1185">Reference proteome</keyword>
<sequence length="189" mass="21639">MVTFRAAPGMRKEPCRSKRARLGAGRATAFGCESKNLTNFNFFLPAGITFCGSCFRSAKLARRKDSCKGLVAENPGFDVGSTYKKQIQRQDEQPEKAFFTKEKLRNSESPIKKMTISYVFAAKKDRQLHLKIQHDCKHMFCEAHTRPLCTPYEKILATPTHIMRKKVQEKKECFKDANHPQSHNLQTTH</sequence>
<proteinExistence type="predicted"/>
<evidence type="ECO:0000313" key="1">
    <source>
        <dbReference type="Proteomes" id="UP000887565"/>
    </source>
</evidence>
<protein>
    <submittedName>
        <fullName evidence="2">Uncharacterized protein</fullName>
    </submittedName>
</protein>
<dbReference type="AlphaFoldDB" id="A0A915J1P6"/>
<organism evidence="1 2">
    <name type="scientific">Romanomermis culicivorax</name>
    <name type="common">Nematode worm</name>
    <dbReference type="NCBI Taxonomy" id="13658"/>
    <lineage>
        <taxon>Eukaryota</taxon>
        <taxon>Metazoa</taxon>
        <taxon>Ecdysozoa</taxon>
        <taxon>Nematoda</taxon>
        <taxon>Enoplea</taxon>
        <taxon>Dorylaimia</taxon>
        <taxon>Mermithida</taxon>
        <taxon>Mermithoidea</taxon>
        <taxon>Mermithidae</taxon>
        <taxon>Romanomermis</taxon>
    </lineage>
</organism>